<proteinExistence type="predicted"/>
<accession>A0ACC8XGD6</accession>
<gene>
    <name evidence="1" type="ORF">AN396_13935</name>
</gene>
<keyword evidence="2" id="KW-1185">Reference proteome</keyword>
<evidence type="ECO:0000313" key="1">
    <source>
        <dbReference type="EMBL" id="ONI42559.1"/>
    </source>
</evidence>
<dbReference type="EMBL" id="LJDB01000010">
    <property type="protein sequence ID" value="ONI42559.1"/>
    <property type="molecule type" value="Genomic_DNA"/>
</dbReference>
<organism evidence="1 2">
    <name type="scientific">Candidatus Epulonipiscium fishelsonii</name>
    <dbReference type="NCBI Taxonomy" id="77094"/>
    <lineage>
        <taxon>Bacteria</taxon>
        <taxon>Bacillati</taxon>
        <taxon>Bacillota</taxon>
        <taxon>Clostridia</taxon>
        <taxon>Lachnospirales</taxon>
        <taxon>Lachnospiraceae</taxon>
        <taxon>Candidatus Epulonipiscium</taxon>
    </lineage>
</organism>
<evidence type="ECO:0000313" key="2">
    <source>
        <dbReference type="Proteomes" id="UP000188605"/>
    </source>
</evidence>
<dbReference type="Proteomes" id="UP000188605">
    <property type="component" value="Unassembled WGS sequence"/>
</dbReference>
<comment type="caution">
    <text evidence="1">The sequence shown here is derived from an EMBL/GenBank/DDBJ whole genome shotgun (WGS) entry which is preliminary data.</text>
</comment>
<sequence>MYSLVKSNFIKQRRTFSKKLLFIAPITPMVLSVLLLQGNYFIENSCNWWYAFILPASIFIIVGFNISRERKKNRHGLFSICADKRKLWVSAVLTNTISLLILNLGFFICITICIYILGIADLRVGKNLLASFLLFITFSWQIPLFMFIAEKTGAFVTIFIGMVLNMVGIFFAPSNLWYIPFAIPSRLMCPVIGTMPNGLPVEPDSILNDSSVVLIGVVITIILYFIITILTTLWYNKLEA</sequence>
<reference evidence="1" key="1">
    <citation type="submission" date="2016-08" db="EMBL/GenBank/DDBJ databases">
        <authorList>
            <person name="Ngugi D.K."/>
            <person name="Miyake S."/>
            <person name="Stingl U."/>
        </authorList>
    </citation>
    <scope>NUCLEOTIDE SEQUENCE</scope>
    <source>
        <strain evidence="1">SCG-B11WGA-EpuloA1</strain>
    </source>
</reference>
<name>A0ACC8XGD6_9FIRM</name>
<protein>
    <submittedName>
        <fullName evidence="1">Uncharacterized protein</fullName>
    </submittedName>
</protein>